<comment type="caution">
    <text evidence="1">The sequence shown here is derived from an EMBL/GenBank/DDBJ whole genome shotgun (WGS) entry which is preliminary data.</text>
</comment>
<keyword evidence="2" id="KW-1185">Reference proteome</keyword>
<protein>
    <submittedName>
        <fullName evidence="1">Uncharacterized protein</fullName>
    </submittedName>
</protein>
<organism evidence="1 2">
    <name type="scientific">Coemansia furcata</name>
    <dbReference type="NCBI Taxonomy" id="417177"/>
    <lineage>
        <taxon>Eukaryota</taxon>
        <taxon>Fungi</taxon>
        <taxon>Fungi incertae sedis</taxon>
        <taxon>Zoopagomycota</taxon>
        <taxon>Kickxellomycotina</taxon>
        <taxon>Kickxellomycetes</taxon>
        <taxon>Kickxellales</taxon>
        <taxon>Kickxellaceae</taxon>
        <taxon>Coemansia</taxon>
    </lineage>
</organism>
<gene>
    <name evidence="1" type="ORF">H4S07_001787</name>
</gene>
<evidence type="ECO:0000313" key="2">
    <source>
        <dbReference type="Proteomes" id="UP001140096"/>
    </source>
</evidence>
<evidence type="ECO:0000313" key="1">
    <source>
        <dbReference type="EMBL" id="KAJ2811864.1"/>
    </source>
</evidence>
<name>A0ACC1LMH0_9FUNG</name>
<proteinExistence type="predicted"/>
<accession>A0ACC1LMH0</accession>
<reference evidence="1" key="1">
    <citation type="submission" date="2022-07" db="EMBL/GenBank/DDBJ databases">
        <title>Phylogenomic reconstructions and comparative analyses of Kickxellomycotina fungi.</title>
        <authorList>
            <person name="Reynolds N.K."/>
            <person name="Stajich J.E."/>
            <person name="Barry K."/>
            <person name="Grigoriev I.V."/>
            <person name="Crous P."/>
            <person name="Smith M.E."/>
        </authorList>
    </citation>
    <scope>NUCLEOTIDE SEQUENCE</scope>
    <source>
        <strain evidence="1">CBS 102833</strain>
    </source>
</reference>
<dbReference type="EMBL" id="JANBUP010000343">
    <property type="protein sequence ID" value="KAJ2811864.1"/>
    <property type="molecule type" value="Genomic_DNA"/>
</dbReference>
<dbReference type="Proteomes" id="UP001140096">
    <property type="component" value="Unassembled WGS sequence"/>
</dbReference>
<sequence length="222" mass="24433">MRQSWQPLLLLLLVLAAVVRTTPTSSLHSLESASVTSKASVSPEVEESADTDQSMDRILSSLVQHAFGPQHEDHAELYYRARFFTARLTARMQYIVAQQDQSSHDAVASPSSTASATTAHGDDTSLGLTQAEVDELNSIRMEMWLASRKLYQSWGCLSYDLTLCNGESGKTGGSKPSKSERAAMTEWEKRLSAPFVASKRLPKQKAEEIRNLMQGIQSVLLA</sequence>